<name>A0AAE3K356_9EURY</name>
<dbReference type="AlphaFoldDB" id="A0AAE3K356"/>
<evidence type="ECO:0000313" key="2">
    <source>
        <dbReference type="EMBL" id="MCL9812248.1"/>
    </source>
</evidence>
<evidence type="ECO:0000313" key="3">
    <source>
        <dbReference type="Proteomes" id="UP001202674"/>
    </source>
</evidence>
<dbReference type="InterPro" id="IPR055542">
    <property type="entry name" value="DUF7118"/>
</dbReference>
<proteinExistence type="predicted"/>
<feature type="coiled-coil region" evidence="1">
    <location>
        <begin position="351"/>
        <end position="378"/>
    </location>
</feature>
<keyword evidence="3" id="KW-1185">Reference proteome</keyword>
<feature type="coiled-coil region" evidence="1">
    <location>
        <begin position="121"/>
        <end position="166"/>
    </location>
</feature>
<dbReference type="EMBL" id="JAKRVY010000001">
    <property type="protein sequence ID" value="MCL9812248.1"/>
    <property type="molecule type" value="Genomic_DNA"/>
</dbReference>
<reference evidence="2 3" key="1">
    <citation type="journal article" date="2022" name="Syst. Appl. Microbiol.">
        <title>Natronocalculus amylovorans gen. nov., sp. nov., and Natranaeroarchaeum aerophilus sp. nov., dominant culturable amylolytic natronoarchaea from hypersaline soda lakes in southwestern Siberia.</title>
        <authorList>
            <person name="Sorokin D.Y."/>
            <person name="Elcheninov A.G."/>
            <person name="Khizhniak T.V."/>
            <person name="Koenen M."/>
            <person name="Bale N.J."/>
            <person name="Damste J.S.S."/>
            <person name="Kublanov I.V."/>
        </authorList>
    </citation>
    <scope>NUCLEOTIDE SEQUENCE [LARGE SCALE GENOMIC DNA]</scope>
    <source>
        <strain evidence="2 3">AArc-St1-1</strain>
    </source>
</reference>
<protein>
    <submittedName>
        <fullName evidence="2">Uncharacterized protein</fullName>
    </submittedName>
</protein>
<gene>
    <name evidence="2" type="ORF">AArcSt11_01115</name>
</gene>
<organism evidence="2 3">
    <name type="scientific">Natranaeroarchaeum aerophilus</name>
    <dbReference type="NCBI Taxonomy" id="2917711"/>
    <lineage>
        <taxon>Archaea</taxon>
        <taxon>Methanobacteriati</taxon>
        <taxon>Methanobacteriota</taxon>
        <taxon>Stenosarchaea group</taxon>
        <taxon>Halobacteria</taxon>
        <taxon>Halobacteriales</taxon>
        <taxon>Natronoarchaeaceae</taxon>
        <taxon>Natranaeroarchaeum</taxon>
    </lineage>
</organism>
<sequence>MNEHTAKEFESVDALDDAHDELHRLREELERIGESEVEQAVDAYRDAHRILDRYADDATGTGDFKSYVQFRGQYSTFVENLPDGLPRRDVFEESLDIVDKRRLNEGDFARARERLDGVTDLVELIENRNEAQEEYHEARLDAVDRINQIEEEIVEVERTLELGKADLDAPVERLREPIERYNEGVREAFREYRSETSARDFLEFVERTKQFPLVPLPRPPEELLEYVKDSPDGTESVPTLLEYADYSHSKLVHYADDADALKRKIATQRTYLDRLDAEPLTLVWPPEPAETVRWRADELRRVVGRFAPDSTVAALREVQRLTRDEASFERLRNAAVAVDELNERTRERLASGGVKRELEQLRTEKETLQKRLDALPET</sequence>
<accession>A0AAE3K356</accession>
<dbReference type="Pfam" id="PF23432">
    <property type="entry name" value="DUF7118"/>
    <property type="match status" value="1"/>
</dbReference>
<dbReference type="Proteomes" id="UP001202674">
    <property type="component" value="Unassembled WGS sequence"/>
</dbReference>
<comment type="caution">
    <text evidence="2">The sequence shown here is derived from an EMBL/GenBank/DDBJ whole genome shotgun (WGS) entry which is preliminary data.</text>
</comment>
<dbReference type="RefSeq" id="WP_250593779.1">
    <property type="nucleotide sequence ID" value="NZ_JAKRVY010000001.1"/>
</dbReference>
<evidence type="ECO:0000256" key="1">
    <source>
        <dbReference type="SAM" id="Coils"/>
    </source>
</evidence>
<keyword evidence="1" id="KW-0175">Coiled coil</keyword>